<dbReference type="PANTHER" id="PTHR46067:SF15">
    <property type="entry name" value="ACETYLTRANSFERASE (GNAT) DOMAIN PROTEIN"/>
    <property type="match status" value="1"/>
</dbReference>
<dbReference type="AlphaFoldDB" id="A0AAV1AU48"/>
<keyword evidence="4" id="KW-1185">Reference proteome</keyword>
<dbReference type="Pfam" id="PF13302">
    <property type="entry name" value="Acetyltransf_3"/>
    <property type="match status" value="1"/>
</dbReference>
<dbReference type="PANTHER" id="PTHR46067">
    <property type="entry name" value="ACYL-COA N-ACYLTRANSFERASES (NAT) SUPERFAMILY PROTEIN"/>
    <property type="match status" value="1"/>
</dbReference>
<organism evidence="3 4">
    <name type="scientific">Vicia faba</name>
    <name type="common">Broad bean</name>
    <name type="synonym">Faba vulgaris</name>
    <dbReference type="NCBI Taxonomy" id="3906"/>
    <lineage>
        <taxon>Eukaryota</taxon>
        <taxon>Viridiplantae</taxon>
        <taxon>Streptophyta</taxon>
        <taxon>Embryophyta</taxon>
        <taxon>Tracheophyta</taxon>
        <taxon>Spermatophyta</taxon>
        <taxon>Magnoliopsida</taxon>
        <taxon>eudicotyledons</taxon>
        <taxon>Gunneridae</taxon>
        <taxon>Pentapetalae</taxon>
        <taxon>rosids</taxon>
        <taxon>fabids</taxon>
        <taxon>Fabales</taxon>
        <taxon>Fabaceae</taxon>
        <taxon>Papilionoideae</taxon>
        <taxon>50 kb inversion clade</taxon>
        <taxon>NPAAA clade</taxon>
        <taxon>Hologalegina</taxon>
        <taxon>IRL clade</taxon>
        <taxon>Fabeae</taxon>
        <taxon>Vicia</taxon>
    </lineage>
</organism>
<dbReference type="InterPro" id="IPR000182">
    <property type="entry name" value="GNAT_dom"/>
</dbReference>
<dbReference type="SUPFAM" id="SSF55729">
    <property type="entry name" value="Acyl-CoA N-acyltransferases (Nat)"/>
    <property type="match status" value="1"/>
</dbReference>
<feature type="region of interest" description="Disordered" evidence="1">
    <location>
        <begin position="146"/>
        <end position="167"/>
    </location>
</feature>
<gene>
    <name evidence="3" type="ORF">VFH_V014880</name>
</gene>
<proteinExistence type="predicted"/>
<evidence type="ECO:0000256" key="1">
    <source>
        <dbReference type="SAM" id="MobiDB-lite"/>
    </source>
</evidence>
<evidence type="ECO:0000259" key="2">
    <source>
        <dbReference type="Pfam" id="PF13302"/>
    </source>
</evidence>
<feature type="domain" description="N-acetyltransferase" evidence="2">
    <location>
        <begin position="25"/>
        <end position="71"/>
    </location>
</feature>
<dbReference type="Gene3D" id="3.40.630.30">
    <property type="match status" value="1"/>
</dbReference>
<reference evidence="3 4" key="1">
    <citation type="submission" date="2023-01" db="EMBL/GenBank/DDBJ databases">
        <authorList>
            <person name="Kreplak J."/>
        </authorList>
    </citation>
    <scope>NUCLEOTIDE SEQUENCE [LARGE SCALE GENOMIC DNA]</scope>
</reference>
<dbReference type="InterPro" id="IPR016181">
    <property type="entry name" value="Acyl_CoA_acyltransferase"/>
</dbReference>
<dbReference type="EMBL" id="OX451740">
    <property type="protein sequence ID" value="CAI8612047.1"/>
    <property type="molecule type" value="Genomic_DNA"/>
</dbReference>
<protein>
    <recommendedName>
        <fullName evidence="2">N-acetyltransferase domain-containing protein</fullName>
    </recommendedName>
</protein>
<dbReference type="GO" id="GO:0016747">
    <property type="term" value="F:acyltransferase activity, transferring groups other than amino-acyl groups"/>
    <property type="evidence" value="ECO:0007669"/>
    <property type="project" value="InterPro"/>
</dbReference>
<evidence type="ECO:0000313" key="3">
    <source>
        <dbReference type="EMBL" id="CAI8612047.1"/>
    </source>
</evidence>
<evidence type="ECO:0000313" key="4">
    <source>
        <dbReference type="Proteomes" id="UP001157006"/>
    </source>
</evidence>
<name>A0AAV1AU48_VICFA</name>
<accession>A0AAV1AU48</accession>
<sequence length="167" mass="19057">MKVKKCHFSASKKDVWNLYYFCNAKKGIVTKALKILLSKVFQEFHGLVRLEAYTLLDNKASQRVLEKVGFQREGLLRIFFYLKGQERRSTILSTKTPETPTMAMNFKPYHNSEGAHGNGNTCFIKHDYLPGYHYKIQKPSINNIAASQPSEDSMESAQESQTSLATI</sequence>
<dbReference type="Proteomes" id="UP001157006">
    <property type="component" value="Chromosome 5"/>
</dbReference>